<protein>
    <submittedName>
        <fullName evidence="2">Protein NO VEIN domain-containing protein</fullName>
    </submittedName>
</protein>
<dbReference type="EMBL" id="JBJHQH010000005">
    <property type="protein sequence ID" value="MFK9091722.1"/>
    <property type="molecule type" value="Genomic_DNA"/>
</dbReference>
<proteinExistence type="predicted"/>
<dbReference type="Pfam" id="PF13020">
    <property type="entry name" value="NOV_C"/>
    <property type="match status" value="1"/>
</dbReference>
<reference evidence="2 3" key="1">
    <citation type="submission" date="2024-11" db="EMBL/GenBank/DDBJ databases">
        <authorList>
            <person name="Lucas J.A."/>
        </authorList>
    </citation>
    <scope>NUCLEOTIDE SEQUENCE [LARGE SCALE GENOMIC DNA]</scope>
    <source>
        <strain evidence="2 3">Z 5.4</strain>
    </source>
</reference>
<dbReference type="Proteomes" id="UP001623041">
    <property type="component" value="Unassembled WGS sequence"/>
</dbReference>
<evidence type="ECO:0000313" key="3">
    <source>
        <dbReference type="Proteomes" id="UP001623041"/>
    </source>
</evidence>
<organism evidence="2 3">
    <name type="scientific">Bacillus salipaludis</name>
    <dbReference type="NCBI Taxonomy" id="2547811"/>
    <lineage>
        <taxon>Bacteria</taxon>
        <taxon>Bacillati</taxon>
        <taxon>Bacillota</taxon>
        <taxon>Bacilli</taxon>
        <taxon>Bacillales</taxon>
        <taxon>Bacillaceae</taxon>
        <taxon>Bacillus</taxon>
    </lineage>
</organism>
<dbReference type="InterPro" id="IPR024975">
    <property type="entry name" value="NOV_C"/>
</dbReference>
<sequence length="279" mass="32590">MSESFFKISIIDGAINLNKQRPKYPNKNINEIIGYLQNGPASLSSYDYNNAIILAKKIGWEAFSLKDDRQSQLRDTLKNMIIQLRPFWAKVSYLGRAKVKHILCEDSIQCLQYAGLLAENPTEDVINWWEEISKIFRIINDEQKLKIGREGEKRTLQLEKQRILENGLNKEPRWIALEDNTVGYDILSYRKNHDNELYEIKIEVKACSFSPTHLILTRNEWKTALENKNTYFFQIWNLDVNQLIEMNVSEMACHIPKDQGDGEWKEVEVILHGIKEVNS</sequence>
<keyword evidence="3" id="KW-1185">Reference proteome</keyword>
<evidence type="ECO:0000313" key="2">
    <source>
        <dbReference type="EMBL" id="MFK9091722.1"/>
    </source>
</evidence>
<dbReference type="RefSeq" id="WP_406580341.1">
    <property type="nucleotide sequence ID" value="NZ_JBJHQH010000005.1"/>
</dbReference>
<feature type="domain" description="Protein NO VEIN C-terminal" evidence="1">
    <location>
        <begin position="151"/>
        <end position="238"/>
    </location>
</feature>
<accession>A0ABW8RGG6</accession>
<evidence type="ECO:0000259" key="1">
    <source>
        <dbReference type="Pfam" id="PF13020"/>
    </source>
</evidence>
<name>A0ABW8RGG6_9BACI</name>
<gene>
    <name evidence="2" type="ORF">ACJEBI_09515</name>
</gene>
<comment type="caution">
    <text evidence="2">The sequence shown here is derived from an EMBL/GenBank/DDBJ whole genome shotgun (WGS) entry which is preliminary data.</text>
</comment>